<dbReference type="GO" id="GO:0008703">
    <property type="term" value="F:5-amino-6-(5-phosphoribosylamino)uracil reductase activity"/>
    <property type="evidence" value="ECO:0007669"/>
    <property type="project" value="InterPro"/>
</dbReference>
<reference evidence="2" key="2">
    <citation type="submission" date="2020-09" db="EMBL/GenBank/DDBJ databases">
        <authorList>
            <person name="Sun Q."/>
            <person name="Ohkuma M."/>
        </authorList>
    </citation>
    <scope>NUCLEOTIDE SEQUENCE</scope>
    <source>
        <strain evidence="2">JCM 4518</strain>
    </source>
</reference>
<dbReference type="SUPFAM" id="SSF53597">
    <property type="entry name" value="Dihydrofolate reductase-like"/>
    <property type="match status" value="1"/>
</dbReference>
<keyword evidence="3" id="KW-1185">Reference proteome</keyword>
<dbReference type="Pfam" id="PF01872">
    <property type="entry name" value="RibD_C"/>
    <property type="match status" value="1"/>
</dbReference>
<evidence type="ECO:0000313" key="3">
    <source>
        <dbReference type="Proteomes" id="UP000644020"/>
    </source>
</evidence>
<dbReference type="PANTHER" id="PTHR38011:SF11">
    <property type="entry name" value="2,5-DIAMINO-6-RIBOSYLAMINO-4(3H)-PYRIMIDINONE 5'-PHOSPHATE REDUCTASE"/>
    <property type="match status" value="1"/>
</dbReference>
<gene>
    <name evidence="2" type="ORF">GCM10010305_15030</name>
</gene>
<organism evidence="2 3">
    <name type="scientific">Streptomyces termitum</name>
    <dbReference type="NCBI Taxonomy" id="67368"/>
    <lineage>
        <taxon>Bacteria</taxon>
        <taxon>Bacillati</taxon>
        <taxon>Actinomycetota</taxon>
        <taxon>Actinomycetes</taxon>
        <taxon>Kitasatosporales</taxon>
        <taxon>Streptomycetaceae</taxon>
        <taxon>Streptomyces</taxon>
    </lineage>
</organism>
<dbReference type="AlphaFoldDB" id="A0A918W6F6"/>
<dbReference type="Gene3D" id="3.40.430.10">
    <property type="entry name" value="Dihydrofolate Reductase, subunit A"/>
    <property type="match status" value="1"/>
</dbReference>
<dbReference type="EMBL" id="BMUL01000003">
    <property type="protein sequence ID" value="GHA73488.1"/>
    <property type="molecule type" value="Genomic_DNA"/>
</dbReference>
<feature type="domain" description="Bacterial bifunctional deaminase-reductase C-terminal" evidence="1">
    <location>
        <begin position="21"/>
        <end position="206"/>
    </location>
</feature>
<comment type="caution">
    <text evidence="2">The sequence shown here is derived from an EMBL/GenBank/DDBJ whole genome shotgun (WGS) entry which is preliminary data.</text>
</comment>
<dbReference type="InterPro" id="IPR002734">
    <property type="entry name" value="RibDG_C"/>
</dbReference>
<reference evidence="2" key="1">
    <citation type="journal article" date="2014" name="Int. J. Syst. Evol. Microbiol.">
        <title>Complete genome sequence of Corynebacterium casei LMG S-19264T (=DSM 44701T), isolated from a smear-ripened cheese.</title>
        <authorList>
            <consortium name="US DOE Joint Genome Institute (JGI-PGF)"/>
            <person name="Walter F."/>
            <person name="Albersmeier A."/>
            <person name="Kalinowski J."/>
            <person name="Ruckert C."/>
        </authorList>
    </citation>
    <scope>NUCLEOTIDE SEQUENCE</scope>
    <source>
        <strain evidence="2">JCM 4518</strain>
    </source>
</reference>
<dbReference type="InterPro" id="IPR024072">
    <property type="entry name" value="DHFR-like_dom_sf"/>
</dbReference>
<dbReference type="InterPro" id="IPR050765">
    <property type="entry name" value="Riboflavin_Biosynth_HTPR"/>
</dbReference>
<accession>A0A918W6F6</accession>
<protein>
    <submittedName>
        <fullName evidence="2">Deaminase</fullName>
    </submittedName>
</protein>
<evidence type="ECO:0000259" key="1">
    <source>
        <dbReference type="Pfam" id="PF01872"/>
    </source>
</evidence>
<dbReference type="PANTHER" id="PTHR38011">
    <property type="entry name" value="DIHYDROFOLATE REDUCTASE FAMILY PROTEIN (AFU_ORTHOLOGUE AFUA_8G06820)"/>
    <property type="match status" value="1"/>
</dbReference>
<evidence type="ECO:0000313" key="2">
    <source>
        <dbReference type="EMBL" id="GHA73488.1"/>
    </source>
</evidence>
<sequence>MSVVVALAVTPPNGTGSGLRKLTYFVACTIDGFIGDPKGDASSTYGYVMGEYLEFLKAEYPETVAAPAWPVLGIEPGTPARRYDTVLQGLNSYRIGLDAGITSPYAHLREYVATRSLTESPDPNVELIADDLVGRVRELKAEEGGLDIWLCGGSTLAGALVDEIDELVVKTYPEVYGSGMPMFGTGFQVREFDLGEVRAFDNGVVVRTYTRKR</sequence>
<name>A0A918W6F6_9ACTN</name>
<dbReference type="GO" id="GO:0009231">
    <property type="term" value="P:riboflavin biosynthetic process"/>
    <property type="evidence" value="ECO:0007669"/>
    <property type="project" value="InterPro"/>
</dbReference>
<dbReference type="Proteomes" id="UP000644020">
    <property type="component" value="Unassembled WGS sequence"/>
</dbReference>
<proteinExistence type="predicted"/>